<dbReference type="Pfam" id="PF00557">
    <property type="entry name" value="Peptidase_M24"/>
    <property type="match status" value="1"/>
</dbReference>
<dbReference type="STRING" id="1834516.BL253_28720"/>
<dbReference type="AlphaFoldDB" id="A0A1V2I5N8"/>
<name>A0A1V2I5N8_9ACTN</name>
<dbReference type="GO" id="GO:0004177">
    <property type="term" value="F:aminopeptidase activity"/>
    <property type="evidence" value="ECO:0007669"/>
    <property type="project" value="UniProtKB-KW"/>
</dbReference>
<dbReference type="SUPFAM" id="SSF55920">
    <property type="entry name" value="Creatinase/aminopeptidase"/>
    <property type="match status" value="1"/>
</dbReference>
<dbReference type="InterPro" id="IPR000994">
    <property type="entry name" value="Pept_M24"/>
</dbReference>
<feature type="domain" description="Peptidase M24" evidence="1">
    <location>
        <begin position="11"/>
        <end position="193"/>
    </location>
</feature>
<dbReference type="Proteomes" id="UP000188929">
    <property type="component" value="Unassembled WGS sequence"/>
</dbReference>
<keyword evidence="2" id="KW-0378">Hydrolase</keyword>
<proteinExistence type="predicted"/>
<reference evidence="3" key="1">
    <citation type="submission" date="2016-10" db="EMBL/GenBank/DDBJ databases">
        <title>Frankia sp. NRRL B-16386 Genome sequencing.</title>
        <authorList>
            <person name="Ghodhbane-Gtari F."/>
            <person name="Swanson E."/>
            <person name="Gueddou A."/>
            <person name="Hezbri K."/>
            <person name="Ktari K."/>
            <person name="Nouioui I."/>
            <person name="Morris K."/>
            <person name="Simpson S."/>
            <person name="Abebe-Akele F."/>
            <person name="Thomas K."/>
            <person name="Gtari M."/>
            <person name="Tisa L.S."/>
        </authorList>
    </citation>
    <scope>NUCLEOTIDE SEQUENCE [LARGE SCALE GENOMIC DNA]</scope>
    <source>
        <strain evidence="3">NRRL B-16386</strain>
    </source>
</reference>
<organism evidence="2 3">
    <name type="scientific">Pseudofrankia asymbiotica</name>
    <dbReference type="NCBI Taxonomy" id="1834516"/>
    <lineage>
        <taxon>Bacteria</taxon>
        <taxon>Bacillati</taxon>
        <taxon>Actinomycetota</taxon>
        <taxon>Actinomycetes</taxon>
        <taxon>Frankiales</taxon>
        <taxon>Frankiaceae</taxon>
        <taxon>Pseudofrankia</taxon>
    </lineage>
</organism>
<comment type="caution">
    <text evidence="2">The sequence shown here is derived from an EMBL/GenBank/DDBJ whole genome shotgun (WGS) entry which is preliminary data.</text>
</comment>
<dbReference type="PANTHER" id="PTHR46112:SF3">
    <property type="entry name" value="AMINOPEPTIDASE YPDF"/>
    <property type="match status" value="1"/>
</dbReference>
<gene>
    <name evidence="2" type="ORF">BL253_28720</name>
</gene>
<dbReference type="Gene3D" id="3.90.230.10">
    <property type="entry name" value="Creatinase/methionine aminopeptidase superfamily"/>
    <property type="match status" value="1"/>
</dbReference>
<accession>A0A1V2I5N8</accession>
<evidence type="ECO:0000259" key="1">
    <source>
        <dbReference type="Pfam" id="PF00557"/>
    </source>
</evidence>
<sequence length="230" mass="25539">MDGETERAARLLAAQAQAAELFTEVDRRGLIAPGRGERAVSDDIRDLAHDLFGADRHWHKRIVRAGPNTLQPYRQNPPDRIIDADDIVFCDFGPIFEGWEADFGRTFVLGDDPVKHRLVADLPAVFEAGQRFFEESPDVTGAQLFATVERLTAGAGWVYGGPHAGHLVGEFPHATVDGAQIENYIADGNDRPMRRADRAGRRCHWILEIHLVDPERGFGGFYEQLLDLGG</sequence>
<keyword evidence="2" id="KW-0031">Aminopeptidase</keyword>
<evidence type="ECO:0000313" key="3">
    <source>
        <dbReference type="Proteomes" id="UP000188929"/>
    </source>
</evidence>
<dbReference type="InterPro" id="IPR036005">
    <property type="entry name" value="Creatinase/aminopeptidase-like"/>
</dbReference>
<dbReference type="PANTHER" id="PTHR46112">
    <property type="entry name" value="AMINOPEPTIDASE"/>
    <property type="match status" value="1"/>
</dbReference>
<keyword evidence="2" id="KW-0645">Protease</keyword>
<evidence type="ECO:0000313" key="2">
    <source>
        <dbReference type="EMBL" id="ONH24986.1"/>
    </source>
</evidence>
<dbReference type="OrthoDB" id="8418909at2"/>
<dbReference type="CDD" id="cd01066">
    <property type="entry name" value="APP_MetAP"/>
    <property type="match status" value="1"/>
</dbReference>
<dbReference type="EMBL" id="MOMC01000065">
    <property type="protein sequence ID" value="ONH24986.1"/>
    <property type="molecule type" value="Genomic_DNA"/>
</dbReference>
<keyword evidence="3" id="KW-1185">Reference proteome</keyword>
<dbReference type="InterPro" id="IPR050659">
    <property type="entry name" value="Peptidase_M24B"/>
</dbReference>
<protein>
    <submittedName>
        <fullName evidence="2">Aminopeptidase</fullName>
    </submittedName>
</protein>